<evidence type="ECO:0000259" key="9">
    <source>
        <dbReference type="Pfam" id="PF00101"/>
    </source>
</evidence>
<dbReference type="Gramene" id="ONI13026">
    <property type="protein sequence ID" value="ONI13026"/>
    <property type="gene ID" value="PRUPE_4G198400"/>
</dbReference>
<comment type="similarity">
    <text evidence="7">Belongs to the RuBisCO small chain family.</text>
</comment>
<feature type="compositionally biased region" description="Polar residues" evidence="8">
    <location>
        <begin position="62"/>
        <end position="75"/>
    </location>
</feature>
<keyword evidence="2 7" id="KW-0602">Photosynthesis</keyword>
<keyword evidence="3" id="KW-0113">Calvin cycle</keyword>
<dbReference type="Gene3D" id="3.30.190.10">
    <property type="entry name" value="Ribulose bisphosphate carboxylase, small subunit"/>
    <property type="match status" value="1"/>
</dbReference>
<accession>A0A251PN72</accession>
<dbReference type="PANTHER" id="PTHR31262:SF10">
    <property type="entry name" value="RIBULOSE BISPHOSPHATE CARBOXYLASE SMALL SUBUNIT 1A, CHLOROPLASTIC-RELATED"/>
    <property type="match status" value="1"/>
</dbReference>
<dbReference type="Pfam" id="PF00101">
    <property type="entry name" value="RuBisCO_small"/>
    <property type="match status" value="1"/>
</dbReference>
<evidence type="ECO:0000313" key="11">
    <source>
        <dbReference type="Proteomes" id="UP000006882"/>
    </source>
</evidence>
<dbReference type="AlphaFoldDB" id="A0A251PN72"/>
<evidence type="ECO:0000256" key="5">
    <source>
        <dbReference type="ARBA" id="ARBA00023238"/>
    </source>
</evidence>
<evidence type="ECO:0000256" key="3">
    <source>
        <dbReference type="ARBA" id="ARBA00022567"/>
    </source>
</evidence>
<name>A0A251PN72_PRUPE</name>
<proteinExistence type="inferred from homology"/>
<evidence type="ECO:0000256" key="4">
    <source>
        <dbReference type="ARBA" id="ARBA00022640"/>
    </source>
</evidence>
<evidence type="ECO:0000256" key="2">
    <source>
        <dbReference type="ARBA" id="ARBA00022531"/>
    </source>
</evidence>
<keyword evidence="11" id="KW-1185">Reference proteome</keyword>
<keyword evidence="4 7" id="KW-0934">Plastid</keyword>
<dbReference type="PRINTS" id="PR00152">
    <property type="entry name" value="RUBISCOSMALL"/>
</dbReference>
<gene>
    <name evidence="10" type="ORF">PRUPE_4G198400</name>
</gene>
<dbReference type="GO" id="GO:0009853">
    <property type="term" value="P:photorespiration"/>
    <property type="evidence" value="ECO:0007669"/>
    <property type="project" value="UniProtKB-UniRule"/>
</dbReference>
<comment type="function">
    <text evidence="7">RuBisCO catalyzes two reactions: the carboxylation of D-ribulose 1,5-bisphosphate, the primary event in carbon dioxide fixation, as well as the oxidative fragmentation of the pentose substrate. Both reactions occur simultaneously and in competition at the same active site. Although the small subunit is not catalytic it is essential for maximal activity.</text>
</comment>
<evidence type="ECO:0000256" key="1">
    <source>
        <dbReference type="ARBA" id="ARBA00022528"/>
    </source>
</evidence>
<organism evidence="10 11">
    <name type="scientific">Prunus persica</name>
    <name type="common">Peach</name>
    <name type="synonym">Amygdalus persica</name>
    <dbReference type="NCBI Taxonomy" id="3760"/>
    <lineage>
        <taxon>Eukaryota</taxon>
        <taxon>Viridiplantae</taxon>
        <taxon>Streptophyta</taxon>
        <taxon>Embryophyta</taxon>
        <taxon>Tracheophyta</taxon>
        <taxon>Spermatophyta</taxon>
        <taxon>Magnoliopsida</taxon>
        <taxon>eudicotyledons</taxon>
        <taxon>Gunneridae</taxon>
        <taxon>Pentapetalae</taxon>
        <taxon>rosids</taxon>
        <taxon>fabids</taxon>
        <taxon>Rosales</taxon>
        <taxon>Rosaceae</taxon>
        <taxon>Amygdaloideae</taxon>
        <taxon>Amygdaleae</taxon>
        <taxon>Prunus</taxon>
    </lineage>
</organism>
<dbReference type="InterPro" id="IPR024681">
    <property type="entry name" value="RuBisCO_ssu"/>
</dbReference>
<keyword evidence="5 7" id="KW-0601">Photorespiration</keyword>
<keyword evidence="1" id="KW-0150">Chloroplast</keyword>
<evidence type="ECO:0000256" key="8">
    <source>
        <dbReference type="SAM" id="MobiDB-lite"/>
    </source>
</evidence>
<evidence type="ECO:0000256" key="7">
    <source>
        <dbReference type="RuleBase" id="RU003627"/>
    </source>
</evidence>
<dbReference type="STRING" id="3760.A0A251PN72"/>
<dbReference type="SUPFAM" id="SSF55239">
    <property type="entry name" value="RuBisCO, small subunit"/>
    <property type="match status" value="1"/>
</dbReference>
<reference evidence="10 11" key="1">
    <citation type="journal article" date="2013" name="Nat. Genet.">
        <title>The high-quality draft genome of peach (Prunus persica) identifies unique patterns of genetic diversity, domestication and genome evolution.</title>
        <authorList>
            <consortium name="International Peach Genome Initiative"/>
            <person name="Verde I."/>
            <person name="Abbott A.G."/>
            <person name="Scalabrin S."/>
            <person name="Jung S."/>
            <person name="Shu S."/>
            <person name="Marroni F."/>
            <person name="Zhebentyayeva T."/>
            <person name="Dettori M.T."/>
            <person name="Grimwood J."/>
            <person name="Cattonaro F."/>
            <person name="Zuccolo A."/>
            <person name="Rossini L."/>
            <person name="Jenkins J."/>
            <person name="Vendramin E."/>
            <person name="Meisel L.A."/>
            <person name="Decroocq V."/>
            <person name="Sosinski B."/>
            <person name="Prochnik S."/>
            <person name="Mitros T."/>
            <person name="Policriti A."/>
            <person name="Cipriani G."/>
            <person name="Dondini L."/>
            <person name="Ficklin S."/>
            <person name="Goodstein D.M."/>
            <person name="Xuan P."/>
            <person name="Del Fabbro C."/>
            <person name="Aramini V."/>
            <person name="Copetti D."/>
            <person name="Gonzalez S."/>
            <person name="Horner D.S."/>
            <person name="Falchi R."/>
            <person name="Lucas S."/>
            <person name="Mica E."/>
            <person name="Maldonado J."/>
            <person name="Lazzari B."/>
            <person name="Bielenberg D."/>
            <person name="Pirona R."/>
            <person name="Miculan M."/>
            <person name="Barakat A."/>
            <person name="Testolin R."/>
            <person name="Stella A."/>
            <person name="Tartarini S."/>
            <person name="Tonutti P."/>
            <person name="Arus P."/>
            <person name="Orellana A."/>
            <person name="Wells C."/>
            <person name="Main D."/>
            <person name="Vizzotto G."/>
            <person name="Silva H."/>
            <person name="Salamini F."/>
            <person name="Schmutz J."/>
            <person name="Morgante M."/>
            <person name="Rokhsar D.S."/>
        </authorList>
    </citation>
    <scope>NUCLEOTIDE SEQUENCE [LARGE SCALE GENOMIC DNA]</scope>
    <source>
        <strain evidence="11">cv. Nemared</strain>
    </source>
</reference>
<dbReference type="GO" id="GO:0019253">
    <property type="term" value="P:reductive pentose-phosphate cycle"/>
    <property type="evidence" value="ECO:0007669"/>
    <property type="project" value="UniProtKB-KW"/>
</dbReference>
<keyword evidence="6 7" id="KW-0120">Carbon dioxide fixation</keyword>
<feature type="domain" description="Ribulose bisphosphate carboxylase small subunit" evidence="9">
    <location>
        <begin position="12"/>
        <end position="51"/>
    </location>
</feature>
<sequence length="81" mass="9363">MRVWPPIGLKKFETLSYLPPLSAESLAKEVDYLLRNNWVPTLEFELGAQLSPNFYARTYPSLRSDSPPTLSQIIQQREDTH</sequence>
<evidence type="ECO:0000313" key="10">
    <source>
        <dbReference type="EMBL" id="ONI13026.1"/>
    </source>
</evidence>
<feature type="region of interest" description="Disordered" evidence="8">
    <location>
        <begin position="62"/>
        <end position="81"/>
    </location>
</feature>
<dbReference type="InterPro" id="IPR000894">
    <property type="entry name" value="RuBisCO_ssu_dom"/>
</dbReference>
<dbReference type="InterPro" id="IPR036385">
    <property type="entry name" value="RuBisCO_ssu_sf"/>
</dbReference>
<dbReference type="EMBL" id="CM007654">
    <property type="protein sequence ID" value="ONI13026.1"/>
    <property type="molecule type" value="Genomic_DNA"/>
</dbReference>
<dbReference type="PANTHER" id="PTHR31262">
    <property type="entry name" value="RIBULOSE BISPHOSPHATE CARBOXYLASE SMALL CHAIN 1, CHLOROPLASTIC"/>
    <property type="match status" value="1"/>
</dbReference>
<dbReference type="Proteomes" id="UP000006882">
    <property type="component" value="Chromosome G4"/>
</dbReference>
<protein>
    <recommendedName>
        <fullName evidence="7">Ribulose bisphosphate carboxylase small subunit</fullName>
        <shortName evidence="7">RuBisCO small subunit</shortName>
    </recommendedName>
</protein>
<comment type="subunit">
    <text evidence="7">Heterohexadecamer of 8 large and 8 small subunits.</text>
</comment>
<evidence type="ECO:0000256" key="6">
    <source>
        <dbReference type="ARBA" id="ARBA00023300"/>
    </source>
</evidence>